<dbReference type="Proteomes" id="UP001165439">
    <property type="component" value="Unassembled WGS sequence"/>
</dbReference>
<dbReference type="RefSeq" id="WP_232892029.1">
    <property type="nucleotide sequence ID" value="NZ_JAJSRF020000001.1"/>
</dbReference>
<evidence type="ECO:0000313" key="3">
    <source>
        <dbReference type="Proteomes" id="UP001165439"/>
    </source>
</evidence>
<dbReference type="Pfam" id="PF16082">
    <property type="entry name" value="Phage_holin_2_4"/>
    <property type="match status" value="1"/>
</dbReference>
<evidence type="ECO:0000256" key="1">
    <source>
        <dbReference type="SAM" id="Phobius"/>
    </source>
</evidence>
<reference evidence="2" key="1">
    <citation type="submission" date="2023-06" db="EMBL/GenBank/DDBJ databases">
        <title>MBL-encoding genomic islands in Pseudomonas spp. in Poland.</title>
        <authorList>
            <person name="Urbanowicz P."/>
            <person name="Izdebski R."/>
            <person name="Biedrzycka M."/>
            <person name="Gniadkowski M."/>
        </authorList>
    </citation>
    <scope>NUCLEOTIDE SEQUENCE</scope>
    <source>
        <strain evidence="2">NMI5768_13</strain>
    </source>
</reference>
<feature type="transmembrane region" description="Helical" evidence="1">
    <location>
        <begin position="37"/>
        <end position="56"/>
    </location>
</feature>
<accession>A0AAW7HGG4</accession>
<protein>
    <submittedName>
        <fullName evidence="2">Holin</fullName>
    </submittedName>
</protein>
<comment type="caution">
    <text evidence="2">The sequence shown here is derived from an EMBL/GenBank/DDBJ whole genome shotgun (WGS) entry which is preliminary data.</text>
</comment>
<dbReference type="InterPro" id="IPR032124">
    <property type="entry name" value="Phage_F116_holin"/>
</dbReference>
<evidence type="ECO:0000313" key="2">
    <source>
        <dbReference type="EMBL" id="MDM3952891.1"/>
    </source>
</evidence>
<keyword evidence="1" id="KW-0472">Membrane</keyword>
<dbReference type="EMBL" id="JAJSRF020000001">
    <property type="protein sequence ID" value="MDM3952891.1"/>
    <property type="molecule type" value="Genomic_DNA"/>
</dbReference>
<keyword evidence="1" id="KW-0812">Transmembrane</keyword>
<sequence length="95" mass="10515">MSKPEGIVEALGASVANKGMLVGATTGVAGWLTQVNWIGVCGVLIAALGFLVNTWFRWRQEQREIAIRQAQELREAAESAARIAYYRERCEIEHP</sequence>
<proteinExistence type="predicted"/>
<keyword evidence="1" id="KW-1133">Transmembrane helix</keyword>
<organism evidence="2 3">
    <name type="scientific">Pseudomonas alloputida</name>
    <dbReference type="NCBI Taxonomy" id="1940621"/>
    <lineage>
        <taxon>Bacteria</taxon>
        <taxon>Pseudomonadati</taxon>
        <taxon>Pseudomonadota</taxon>
        <taxon>Gammaproteobacteria</taxon>
        <taxon>Pseudomonadales</taxon>
        <taxon>Pseudomonadaceae</taxon>
        <taxon>Pseudomonas</taxon>
    </lineage>
</organism>
<gene>
    <name evidence="2" type="ORF">LU674_011195</name>
</gene>
<name>A0AAW7HGG4_9PSED</name>
<dbReference type="AlphaFoldDB" id="A0AAW7HGG4"/>